<reference evidence="1" key="1">
    <citation type="submission" date="2023-04" db="EMBL/GenBank/DDBJ databases">
        <title>Draft Genome sequencing of Naganishia species isolated from polar environments using Oxford Nanopore Technology.</title>
        <authorList>
            <person name="Leo P."/>
            <person name="Venkateswaran K."/>
        </authorList>
    </citation>
    <scope>NUCLEOTIDE SEQUENCE</scope>
    <source>
        <strain evidence="1">MNA-CCFEE 5262</strain>
    </source>
</reference>
<gene>
    <name evidence="1" type="ORF">QFC20_006375</name>
</gene>
<accession>A0ACC2VBW5</accession>
<keyword evidence="2" id="KW-1185">Reference proteome</keyword>
<proteinExistence type="predicted"/>
<evidence type="ECO:0000313" key="2">
    <source>
        <dbReference type="Proteomes" id="UP001230649"/>
    </source>
</evidence>
<evidence type="ECO:0000313" key="1">
    <source>
        <dbReference type="EMBL" id="KAJ9096613.1"/>
    </source>
</evidence>
<protein>
    <submittedName>
        <fullName evidence="1">Uncharacterized protein</fullName>
    </submittedName>
</protein>
<comment type="caution">
    <text evidence="1">The sequence shown here is derived from an EMBL/GenBank/DDBJ whole genome shotgun (WGS) entry which is preliminary data.</text>
</comment>
<organism evidence="1 2">
    <name type="scientific">Naganishia adeliensis</name>
    <dbReference type="NCBI Taxonomy" id="92952"/>
    <lineage>
        <taxon>Eukaryota</taxon>
        <taxon>Fungi</taxon>
        <taxon>Dikarya</taxon>
        <taxon>Basidiomycota</taxon>
        <taxon>Agaricomycotina</taxon>
        <taxon>Tremellomycetes</taxon>
        <taxon>Filobasidiales</taxon>
        <taxon>Filobasidiaceae</taxon>
        <taxon>Naganishia</taxon>
    </lineage>
</organism>
<dbReference type="EMBL" id="JASBWS010000111">
    <property type="protein sequence ID" value="KAJ9096613.1"/>
    <property type="molecule type" value="Genomic_DNA"/>
</dbReference>
<dbReference type="Proteomes" id="UP001230649">
    <property type="component" value="Unassembled WGS sequence"/>
</dbReference>
<name>A0ACC2VBW5_9TREE</name>
<sequence>MVSAAADLSSRSMQFLQAQTSAGHNDSVWKLSWTAKNDIVSASADGGIRIWDNVNPLTPKHYIKAHKLGVVSLSTDAAGTKAISSSIEGTVYLSDLTRGKAVAKKATYKEQTEEGTAWAVAMHPDGRSWACTGQSAKVGFYTDLKDVADLADVDLEDGSATAQDDEDQDDKTSESLGKLVKVIETGRGKFGMELKYSPDGKSLALAAETGHVTIIDVETQSVVTTHASHAMCVRALSWSPDSQYLFSGSDDRRIILHDIRAGVAGAAGRGSQAVAELQGHSSWVLSVGASPDNKLLGSGGADSTVRIWDVGQRACVSNTNTGAQVWAVDWQPLAADQTRVGKSFISGGDDNRVTWYKAAGSS</sequence>